<dbReference type="AlphaFoldDB" id="A0A2T9YR67"/>
<organism evidence="1 2">
    <name type="scientific">Smittium simulii</name>
    <dbReference type="NCBI Taxonomy" id="133385"/>
    <lineage>
        <taxon>Eukaryota</taxon>
        <taxon>Fungi</taxon>
        <taxon>Fungi incertae sedis</taxon>
        <taxon>Zoopagomycota</taxon>
        <taxon>Kickxellomycotina</taxon>
        <taxon>Harpellomycetes</taxon>
        <taxon>Harpellales</taxon>
        <taxon>Legeriomycetaceae</taxon>
        <taxon>Smittium</taxon>
    </lineage>
</organism>
<dbReference type="OrthoDB" id="2387460at2759"/>
<protein>
    <submittedName>
        <fullName evidence="1">Uncharacterized protein</fullName>
    </submittedName>
</protein>
<dbReference type="STRING" id="133385.A0A2T9YR67"/>
<proteinExistence type="predicted"/>
<evidence type="ECO:0000313" key="1">
    <source>
        <dbReference type="EMBL" id="PVU94848.1"/>
    </source>
</evidence>
<comment type="caution">
    <text evidence="1">The sequence shown here is derived from an EMBL/GenBank/DDBJ whole genome shotgun (WGS) entry which is preliminary data.</text>
</comment>
<evidence type="ECO:0000313" key="2">
    <source>
        <dbReference type="Proteomes" id="UP000245383"/>
    </source>
</evidence>
<accession>A0A2T9YR67</accession>
<keyword evidence="2" id="KW-1185">Reference proteome</keyword>
<dbReference type="Proteomes" id="UP000245383">
    <property type="component" value="Unassembled WGS sequence"/>
</dbReference>
<gene>
    <name evidence="1" type="ORF">BB561_002206</name>
</gene>
<reference evidence="1 2" key="1">
    <citation type="journal article" date="2018" name="MBio">
        <title>Comparative Genomics Reveals the Core Gene Toolbox for the Fungus-Insect Symbiosis.</title>
        <authorList>
            <person name="Wang Y."/>
            <person name="Stata M."/>
            <person name="Wang W."/>
            <person name="Stajich J.E."/>
            <person name="White M.M."/>
            <person name="Moncalvo J.M."/>
        </authorList>
    </citation>
    <scope>NUCLEOTIDE SEQUENCE [LARGE SCALE GENOMIC DNA]</scope>
    <source>
        <strain evidence="1 2">SWE-8-4</strain>
    </source>
</reference>
<sequence>MKFLNESNLIKFTNNFINIKLIIDHFKILGPTNNLNTKELTAKSCWLIAVCGFLRASNIYRVDDERTKILNNSIKLIICAPKEKRKSNPIERLVEIKAHSDEIICPDIVYKIYKQRILKIPCSKSHNAWLTIMSADASGCAAKVAPIAWALDIGVFLGSANKPNTLWMYPAIEVMHYVVATQTYIVYMP</sequence>
<dbReference type="EMBL" id="MBFR01000072">
    <property type="protein sequence ID" value="PVU94848.1"/>
    <property type="molecule type" value="Genomic_DNA"/>
</dbReference>
<name>A0A2T9YR67_9FUNG</name>